<gene>
    <name evidence="3" type="primary">LOC118499102</name>
</gene>
<accession>A0A7E6D9Y3</accession>
<dbReference type="OrthoDB" id="10652849at2759"/>
<dbReference type="AlphaFoldDB" id="A0A7E6D9Y3"/>
<proteinExistence type="predicted"/>
<dbReference type="Proteomes" id="UP000504628">
    <property type="component" value="Chromosome 2"/>
</dbReference>
<protein>
    <submittedName>
        <fullName evidence="3">Submaxillary mucin-like protein</fullName>
    </submittedName>
</protein>
<evidence type="ECO:0000313" key="2">
    <source>
        <dbReference type="Proteomes" id="UP000504628"/>
    </source>
</evidence>
<feature type="region of interest" description="Disordered" evidence="1">
    <location>
        <begin position="125"/>
        <end position="146"/>
    </location>
</feature>
<name>A0A7E6D9Y3_9CHIR</name>
<dbReference type="KEGG" id="pdic:118499102"/>
<dbReference type="RefSeq" id="XP_035875064.1">
    <property type="nucleotide sequence ID" value="XM_036019171.1"/>
</dbReference>
<sequence>MSPLGLCIAGVPPYLFHDPEMFPNHPFLRSFPGGHNSEGTTFPGKSQMTRVGINKGTPGVVPGKTLEPGTYTTVGTTAAPQGQATGSVTGTTRLALGTTVAPGSSNTGATTSVEDGRTRVGIITGTTEDIPGKTPNPGSSNTGLEF</sequence>
<dbReference type="InParanoid" id="A0A7E6D9Y3"/>
<feature type="region of interest" description="Disordered" evidence="1">
    <location>
        <begin position="42"/>
        <end position="66"/>
    </location>
</feature>
<keyword evidence="2" id="KW-1185">Reference proteome</keyword>
<dbReference type="GeneID" id="118499102"/>
<feature type="compositionally biased region" description="Polar residues" evidence="1">
    <location>
        <begin position="136"/>
        <end position="146"/>
    </location>
</feature>
<reference evidence="3" key="1">
    <citation type="submission" date="2025-08" db="UniProtKB">
        <authorList>
            <consortium name="RefSeq"/>
        </authorList>
    </citation>
    <scope>IDENTIFICATION</scope>
    <source>
        <tissue evidence="3">Muscle</tissue>
    </source>
</reference>
<evidence type="ECO:0000313" key="3">
    <source>
        <dbReference type="RefSeq" id="XP_035875064.1"/>
    </source>
</evidence>
<evidence type="ECO:0000256" key="1">
    <source>
        <dbReference type="SAM" id="MobiDB-lite"/>
    </source>
</evidence>
<organism evidence="2 3">
    <name type="scientific">Phyllostomus discolor</name>
    <name type="common">pale spear-nosed bat</name>
    <dbReference type="NCBI Taxonomy" id="89673"/>
    <lineage>
        <taxon>Eukaryota</taxon>
        <taxon>Metazoa</taxon>
        <taxon>Chordata</taxon>
        <taxon>Craniata</taxon>
        <taxon>Vertebrata</taxon>
        <taxon>Euteleostomi</taxon>
        <taxon>Mammalia</taxon>
        <taxon>Eutheria</taxon>
        <taxon>Laurasiatheria</taxon>
        <taxon>Chiroptera</taxon>
        <taxon>Yangochiroptera</taxon>
        <taxon>Phyllostomidae</taxon>
        <taxon>Phyllostominae</taxon>
        <taxon>Phyllostomus</taxon>
    </lineage>
</organism>